<name>A0A0C3QJB7_9AGAM</name>
<dbReference type="Gene3D" id="3.30.420.10">
    <property type="entry name" value="Ribonuclease H-like superfamily/Ribonuclease H"/>
    <property type="match status" value="1"/>
</dbReference>
<dbReference type="AlphaFoldDB" id="A0A0C3QJB7"/>
<evidence type="ECO:0000313" key="2">
    <source>
        <dbReference type="Proteomes" id="UP000054248"/>
    </source>
</evidence>
<evidence type="ECO:0008006" key="3">
    <source>
        <dbReference type="Google" id="ProtNLM"/>
    </source>
</evidence>
<dbReference type="InterPro" id="IPR012337">
    <property type="entry name" value="RNaseH-like_sf"/>
</dbReference>
<dbReference type="SUPFAM" id="SSF53098">
    <property type="entry name" value="Ribonuclease H-like"/>
    <property type="match status" value="1"/>
</dbReference>
<dbReference type="EMBL" id="KN822955">
    <property type="protein sequence ID" value="KIO32330.1"/>
    <property type="molecule type" value="Genomic_DNA"/>
</dbReference>
<dbReference type="InterPro" id="IPR036397">
    <property type="entry name" value="RNaseH_sf"/>
</dbReference>
<dbReference type="GO" id="GO:0003676">
    <property type="term" value="F:nucleic acid binding"/>
    <property type="evidence" value="ECO:0007669"/>
    <property type="project" value="InterPro"/>
</dbReference>
<feature type="non-terminal residue" evidence="1">
    <location>
        <position position="1"/>
    </location>
</feature>
<reference evidence="1 2" key="1">
    <citation type="submission" date="2014-04" db="EMBL/GenBank/DDBJ databases">
        <authorList>
            <consortium name="DOE Joint Genome Institute"/>
            <person name="Kuo A."/>
            <person name="Girlanda M."/>
            <person name="Perotto S."/>
            <person name="Kohler A."/>
            <person name="Nagy L.G."/>
            <person name="Floudas D."/>
            <person name="Copeland A."/>
            <person name="Barry K.W."/>
            <person name="Cichocki N."/>
            <person name="Veneault-Fourrey C."/>
            <person name="LaButti K."/>
            <person name="Lindquist E.A."/>
            <person name="Lipzen A."/>
            <person name="Lundell T."/>
            <person name="Morin E."/>
            <person name="Murat C."/>
            <person name="Sun H."/>
            <person name="Tunlid A."/>
            <person name="Henrissat B."/>
            <person name="Grigoriev I.V."/>
            <person name="Hibbett D.S."/>
            <person name="Martin F."/>
            <person name="Nordberg H.P."/>
            <person name="Cantor M.N."/>
            <person name="Hua S.X."/>
        </authorList>
    </citation>
    <scope>NUCLEOTIDE SEQUENCE [LARGE SCALE GENOMIC DNA]</scope>
    <source>
        <strain evidence="1 2">MUT 4182</strain>
    </source>
</reference>
<evidence type="ECO:0000313" key="1">
    <source>
        <dbReference type="EMBL" id="KIO32330.1"/>
    </source>
</evidence>
<keyword evidence="2" id="KW-1185">Reference proteome</keyword>
<dbReference type="CDD" id="cd09276">
    <property type="entry name" value="Rnase_HI_RT_non_LTR"/>
    <property type="match status" value="1"/>
</dbReference>
<proteinExistence type="predicted"/>
<gene>
    <name evidence="1" type="ORF">M407DRAFT_214278</name>
</gene>
<protein>
    <recommendedName>
        <fullName evidence="3">RNase H type-1 domain-containing protein</fullName>
    </recommendedName>
</protein>
<accession>A0A0C3QJB7</accession>
<reference evidence="2" key="2">
    <citation type="submission" date="2015-01" db="EMBL/GenBank/DDBJ databases">
        <title>Evolutionary Origins and Diversification of the Mycorrhizal Mutualists.</title>
        <authorList>
            <consortium name="DOE Joint Genome Institute"/>
            <consortium name="Mycorrhizal Genomics Consortium"/>
            <person name="Kohler A."/>
            <person name="Kuo A."/>
            <person name="Nagy L.G."/>
            <person name="Floudas D."/>
            <person name="Copeland A."/>
            <person name="Barry K.W."/>
            <person name="Cichocki N."/>
            <person name="Veneault-Fourrey C."/>
            <person name="LaButti K."/>
            <person name="Lindquist E.A."/>
            <person name="Lipzen A."/>
            <person name="Lundell T."/>
            <person name="Morin E."/>
            <person name="Murat C."/>
            <person name="Riley R."/>
            <person name="Ohm R."/>
            <person name="Sun H."/>
            <person name="Tunlid A."/>
            <person name="Henrissat B."/>
            <person name="Grigoriev I.V."/>
            <person name="Hibbett D.S."/>
            <person name="Martin F."/>
        </authorList>
    </citation>
    <scope>NUCLEOTIDE SEQUENCE [LARGE SCALE GENOMIC DNA]</scope>
    <source>
        <strain evidence="2">MUT 4182</strain>
    </source>
</reference>
<sequence>SKTKAGVGAAAVDPRNRRSLRTHLGLPWRHTVFDAELIGVYLALELLEKLPPHASHCAIYLDNQAAITAIASKPKPQSGQYIIAEFHKKLERI</sequence>
<dbReference type="OrthoDB" id="3265515at2759"/>
<organism evidence="1 2">
    <name type="scientific">Tulasnella calospora MUT 4182</name>
    <dbReference type="NCBI Taxonomy" id="1051891"/>
    <lineage>
        <taxon>Eukaryota</taxon>
        <taxon>Fungi</taxon>
        <taxon>Dikarya</taxon>
        <taxon>Basidiomycota</taxon>
        <taxon>Agaricomycotina</taxon>
        <taxon>Agaricomycetes</taxon>
        <taxon>Cantharellales</taxon>
        <taxon>Tulasnellaceae</taxon>
        <taxon>Tulasnella</taxon>
    </lineage>
</organism>
<dbReference type="Proteomes" id="UP000054248">
    <property type="component" value="Unassembled WGS sequence"/>
</dbReference>
<dbReference type="HOGENOM" id="CLU_2405530_0_0_1"/>